<feature type="domain" description="Ketoreductase" evidence="3">
    <location>
        <begin position="7"/>
        <end position="177"/>
    </location>
</feature>
<dbReference type="SMART" id="SM00822">
    <property type="entry name" value="PKS_KR"/>
    <property type="match status" value="1"/>
</dbReference>
<evidence type="ECO:0000313" key="4">
    <source>
        <dbReference type="EMBL" id="SPF49991.1"/>
    </source>
</evidence>
<dbReference type="Pfam" id="PF13561">
    <property type="entry name" value="adh_short_C2"/>
    <property type="match status" value="1"/>
</dbReference>
<evidence type="ECO:0000313" key="5">
    <source>
        <dbReference type="Proteomes" id="UP000238701"/>
    </source>
</evidence>
<dbReference type="InterPro" id="IPR057326">
    <property type="entry name" value="KR_dom"/>
</dbReference>
<organism evidence="4 5">
    <name type="scientific">Candidatus Sulfotelmatobacter kueseliae</name>
    <dbReference type="NCBI Taxonomy" id="2042962"/>
    <lineage>
        <taxon>Bacteria</taxon>
        <taxon>Pseudomonadati</taxon>
        <taxon>Acidobacteriota</taxon>
        <taxon>Terriglobia</taxon>
        <taxon>Terriglobales</taxon>
        <taxon>Candidatus Korobacteraceae</taxon>
        <taxon>Candidatus Sulfotelmatobacter</taxon>
    </lineage>
</organism>
<dbReference type="InterPro" id="IPR002347">
    <property type="entry name" value="SDR_fam"/>
</dbReference>
<dbReference type="AlphaFoldDB" id="A0A2U3LDJ3"/>
<dbReference type="NCBIfam" id="NF005559">
    <property type="entry name" value="PRK07231.1"/>
    <property type="match status" value="1"/>
</dbReference>
<keyword evidence="2" id="KW-0560">Oxidoreductase</keyword>
<comment type="similarity">
    <text evidence="1">Belongs to the short-chain dehydrogenases/reductases (SDR) family.</text>
</comment>
<dbReference type="EMBL" id="OMOD01000197">
    <property type="protein sequence ID" value="SPF49991.1"/>
    <property type="molecule type" value="Genomic_DNA"/>
</dbReference>
<sequence length="250" mass="26703">MRGLKEKRVLITGGASGIGAATAARFLEEGSRVCVLDRDGTACGQIKHELPALGEAIIADVTDLMQVEAAFAEAIRLMDGVDVLVNNAGISIRHKFLDITPEEWDRVIAVNLTGVFYVAQTAARHMWERGSGVILQTASTNGVMGYPYYADYNATKAGVIELTRSMALELAPRIRVCAVAPGYVLTPMQRAEYSDAMLEEVNRKIPLGRHATPAEIAGLFAYLASDDAAYATGHVFTLDGGETAGGLASR</sequence>
<dbReference type="PANTHER" id="PTHR42760">
    <property type="entry name" value="SHORT-CHAIN DEHYDROGENASES/REDUCTASES FAMILY MEMBER"/>
    <property type="match status" value="1"/>
</dbReference>
<evidence type="ECO:0000256" key="1">
    <source>
        <dbReference type="ARBA" id="ARBA00006484"/>
    </source>
</evidence>
<gene>
    <name evidence="4" type="ORF">SBA1_980003</name>
</gene>
<dbReference type="SUPFAM" id="SSF51735">
    <property type="entry name" value="NAD(P)-binding Rossmann-fold domains"/>
    <property type="match status" value="1"/>
</dbReference>
<dbReference type="OrthoDB" id="9803333at2"/>
<accession>A0A2U3LDJ3</accession>
<dbReference type="PROSITE" id="PS00061">
    <property type="entry name" value="ADH_SHORT"/>
    <property type="match status" value="1"/>
</dbReference>
<dbReference type="Gene3D" id="3.40.50.720">
    <property type="entry name" value="NAD(P)-binding Rossmann-like Domain"/>
    <property type="match status" value="1"/>
</dbReference>
<dbReference type="InterPro" id="IPR020904">
    <property type="entry name" value="Sc_DH/Rdtase_CS"/>
</dbReference>
<dbReference type="GO" id="GO:0048038">
    <property type="term" value="F:quinone binding"/>
    <property type="evidence" value="ECO:0007669"/>
    <property type="project" value="TreeGrafter"/>
</dbReference>
<dbReference type="GO" id="GO:0016616">
    <property type="term" value="F:oxidoreductase activity, acting on the CH-OH group of donors, NAD or NADP as acceptor"/>
    <property type="evidence" value="ECO:0007669"/>
    <property type="project" value="TreeGrafter"/>
</dbReference>
<proteinExistence type="inferred from homology"/>
<dbReference type="FunFam" id="3.40.50.720:FF:000084">
    <property type="entry name" value="Short-chain dehydrogenase reductase"/>
    <property type="match status" value="1"/>
</dbReference>
<name>A0A2U3LDJ3_9BACT</name>
<evidence type="ECO:0000256" key="2">
    <source>
        <dbReference type="ARBA" id="ARBA00023002"/>
    </source>
</evidence>
<dbReference type="InterPro" id="IPR036291">
    <property type="entry name" value="NAD(P)-bd_dom_sf"/>
</dbReference>
<dbReference type="PANTHER" id="PTHR42760:SF133">
    <property type="entry name" value="3-OXOACYL-[ACYL-CARRIER-PROTEIN] REDUCTASE"/>
    <property type="match status" value="1"/>
</dbReference>
<evidence type="ECO:0000259" key="3">
    <source>
        <dbReference type="SMART" id="SM00822"/>
    </source>
</evidence>
<reference evidence="5" key="1">
    <citation type="submission" date="2018-02" db="EMBL/GenBank/DDBJ databases">
        <authorList>
            <person name="Hausmann B."/>
        </authorList>
    </citation>
    <scope>NUCLEOTIDE SEQUENCE [LARGE SCALE GENOMIC DNA]</scope>
    <source>
        <strain evidence="5">Peat soil MAG SbA1</strain>
    </source>
</reference>
<dbReference type="PRINTS" id="PR00081">
    <property type="entry name" value="GDHRDH"/>
</dbReference>
<protein>
    <submittedName>
        <fullName evidence="4">Short-chain dehydrogenase/reductase SDR</fullName>
    </submittedName>
</protein>
<dbReference type="GO" id="GO:0006633">
    <property type="term" value="P:fatty acid biosynthetic process"/>
    <property type="evidence" value="ECO:0007669"/>
    <property type="project" value="TreeGrafter"/>
</dbReference>
<dbReference type="PRINTS" id="PR00080">
    <property type="entry name" value="SDRFAMILY"/>
</dbReference>
<dbReference type="Proteomes" id="UP000238701">
    <property type="component" value="Unassembled WGS sequence"/>
</dbReference>